<feature type="transmembrane region" description="Helical" evidence="10">
    <location>
        <begin position="394"/>
        <end position="421"/>
    </location>
</feature>
<evidence type="ECO:0000256" key="4">
    <source>
        <dbReference type="ARBA" id="ARBA00022597"/>
    </source>
</evidence>
<feature type="transmembrane region" description="Helical" evidence="10">
    <location>
        <begin position="298"/>
        <end position="319"/>
    </location>
</feature>
<keyword evidence="3 9" id="KW-1003">Cell membrane</keyword>
<feature type="transmembrane region" description="Helical" evidence="10">
    <location>
        <begin position="229"/>
        <end position="252"/>
    </location>
</feature>
<dbReference type="InterPro" id="IPR003352">
    <property type="entry name" value="PTS_EIIC"/>
</dbReference>
<evidence type="ECO:0000256" key="7">
    <source>
        <dbReference type="ARBA" id="ARBA00022989"/>
    </source>
</evidence>
<organism evidence="12 13">
    <name type="scientific">Streptococcus porcinus</name>
    <dbReference type="NCBI Taxonomy" id="1340"/>
    <lineage>
        <taxon>Bacteria</taxon>
        <taxon>Bacillati</taxon>
        <taxon>Bacillota</taxon>
        <taxon>Bacilli</taxon>
        <taxon>Lactobacillales</taxon>
        <taxon>Streptococcaceae</taxon>
        <taxon>Streptococcus</taxon>
    </lineage>
</organism>
<dbReference type="NCBIfam" id="TIGR00410">
    <property type="entry name" value="lacE"/>
    <property type="match status" value="1"/>
</dbReference>
<evidence type="ECO:0000256" key="2">
    <source>
        <dbReference type="ARBA" id="ARBA00022448"/>
    </source>
</evidence>
<evidence type="ECO:0000256" key="10">
    <source>
        <dbReference type="SAM" id="Phobius"/>
    </source>
</evidence>
<dbReference type="GO" id="GO:0005886">
    <property type="term" value="C:plasma membrane"/>
    <property type="evidence" value="ECO:0007669"/>
    <property type="project" value="UniProtKB-SubCell"/>
</dbReference>
<evidence type="ECO:0000256" key="5">
    <source>
        <dbReference type="ARBA" id="ARBA00022683"/>
    </source>
</evidence>
<dbReference type="AlphaFoldDB" id="A0A7V9WR81"/>
<keyword evidence="7 10" id="KW-1133">Transmembrane helix</keyword>
<proteinExistence type="predicted"/>
<evidence type="ECO:0000259" key="11">
    <source>
        <dbReference type="PROSITE" id="PS51105"/>
    </source>
</evidence>
<dbReference type="Pfam" id="PF02378">
    <property type="entry name" value="PTS_EIIC"/>
    <property type="match status" value="1"/>
</dbReference>
<evidence type="ECO:0000256" key="9">
    <source>
        <dbReference type="PIRNR" id="PIRNR006351"/>
    </source>
</evidence>
<comment type="caution">
    <text evidence="12">The sequence shown here is derived from an EMBL/GenBank/DDBJ whole genome shotgun (WGS) entry which is preliminary data.</text>
</comment>
<comment type="subcellular location">
    <subcellularLocation>
        <location evidence="1">Cell membrane</location>
        <topology evidence="1">Multi-pass membrane protein</topology>
    </subcellularLocation>
</comment>
<comment type="function">
    <text evidence="9">The phosphoenolpyruvate-dependent sugar phosphotransferase system (PTS), a major carbohydrate active -transport system, catalyzes the phosphorylation of incoming sugar substrates concomitant with their translocation across the cell membrane.</text>
</comment>
<evidence type="ECO:0000313" key="12">
    <source>
        <dbReference type="EMBL" id="MBA2795383.1"/>
    </source>
</evidence>
<keyword evidence="8 9" id="KW-0472">Membrane</keyword>
<dbReference type="PIRSF" id="PIRSF006351">
    <property type="entry name" value="PTS_EIIC-Cellobiose"/>
    <property type="match status" value="1"/>
</dbReference>
<evidence type="ECO:0000256" key="3">
    <source>
        <dbReference type="ARBA" id="ARBA00022475"/>
    </source>
</evidence>
<dbReference type="InterPro" id="IPR004501">
    <property type="entry name" value="PTS_EIIC_3"/>
</dbReference>
<feature type="transmembrane region" description="Helical" evidence="10">
    <location>
        <begin position="257"/>
        <end position="278"/>
    </location>
</feature>
<name>A0A7V9WR81_STRPO</name>
<accession>A0A7V9WR81</accession>
<dbReference type="InterPro" id="IPR004796">
    <property type="entry name" value="PTS_IIC_cello"/>
</dbReference>
<dbReference type="Proteomes" id="UP000524462">
    <property type="component" value="Unassembled WGS sequence"/>
</dbReference>
<feature type="transmembrane region" description="Helical" evidence="10">
    <location>
        <begin position="114"/>
        <end position="138"/>
    </location>
</feature>
<dbReference type="PANTHER" id="PTHR33989">
    <property type="match status" value="1"/>
</dbReference>
<evidence type="ECO:0000256" key="6">
    <source>
        <dbReference type="ARBA" id="ARBA00022692"/>
    </source>
</evidence>
<dbReference type="GO" id="GO:1901264">
    <property type="term" value="P:carbohydrate derivative transport"/>
    <property type="evidence" value="ECO:0007669"/>
    <property type="project" value="TreeGrafter"/>
</dbReference>
<feature type="transmembrane region" description="Helical" evidence="10">
    <location>
        <begin position="354"/>
        <end position="374"/>
    </location>
</feature>
<evidence type="ECO:0000313" key="13">
    <source>
        <dbReference type="Proteomes" id="UP000524462"/>
    </source>
</evidence>
<keyword evidence="2 9" id="KW-0813">Transport</keyword>
<feature type="domain" description="PTS EIIC type-3" evidence="11">
    <location>
        <begin position="5"/>
        <end position="423"/>
    </location>
</feature>
<feature type="transmembrane region" description="Helical" evidence="10">
    <location>
        <begin position="21"/>
        <end position="48"/>
    </location>
</feature>
<sequence length="445" mass="47832">MFEILEKYLMGPMGVVSTWRPVRAIVAAGMASIPLTIVGSAFLVLGIIPTTFPFPFVQDLWASSFDKIAALTLIAYKCSMGILTLYFAFVIGFEYTKIYAEEDGLNLDPMNGGLLSVFAFFMTIPEITFSKGAMALVANETTINGWSVGGDSLARLSTSGLFTGILMAVLTVQLYRLCVVKNWVVKMPDAVPEGVSRSFTALIPAFVVAVTVLFISGIFIMLGTDIYKVIAIPFVFVKNITNSIGGIIVIYFLIHALWLVGIHGANIVMGLVNPILLANMAENVNGAHFAFAGEFTNAYVTISGSGATLGVCIFMALFAKSEQLKMLGRASIGSSLFNINEPLIFGLPIVYNPILAIPFLLSPVVTAVVAFVVVDLNIVKKAIIQTPWPTPGGLGAYLGSGDIKAAILAIVCVTLAFLIWFPFIKYYDKKLLAEERAVVAESAIV</sequence>
<dbReference type="PANTHER" id="PTHR33989:SF8">
    <property type="entry name" value="PERMEASE IIC COMPONENT"/>
    <property type="match status" value="1"/>
</dbReference>
<protein>
    <recommendedName>
        <fullName evidence="9">Permease IIC component</fullName>
    </recommendedName>
</protein>
<keyword evidence="6 10" id="KW-0812">Transmembrane</keyword>
<gene>
    <name evidence="12" type="primary">celB</name>
    <name evidence="12" type="ORF">H1B29_02585</name>
</gene>
<dbReference type="GO" id="GO:0009401">
    <property type="term" value="P:phosphoenolpyruvate-dependent sugar phosphotransferase system"/>
    <property type="evidence" value="ECO:0007669"/>
    <property type="project" value="UniProtKB-KW"/>
</dbReference>
<feature type="transmembrane region" description="Helical" evidence="10">
    <location>
        <begin position="199"/>
        <end position="223"/>
    </location>
</feature>
<evidence type="ECO:0000256" key="1">
    <source>
        <dbReference type="ARBA" id="ARBA00004651"/>
    </source>
</evidence>
<feature type="transmembrane region" description="Helical" evidence="10">
    <location>
        <begin position="68"/>
        <end position="93"/>
    </location>
</feature>
<evidence type="ECO:0000256" key="8">
    <source>
        <dbReference type="ARBA" id="ARBA00023136"/>
    </source>
</evidence>
<keyword evidence="4 9" id="KW-0762">Sugar transport</keyword>
<dbReference type="EMBL" id="JACEGE010000005">
    <property type="protein sequence ID" value="MBA2795383.1"/>
    <property type="molecule type" value="Genomic_DNA"/>
</dbReference>
<dbReference type="RefSeq" id="WP_181459694.1">
    <property type="nucleotide sequence ID" value="NZ_JACEGE010000005.1"/>
</dbReference>
<dbReference type="InterPro" id="IPR051088">
    <property type="entry name" value="PTS_Sugar-EIIC/EIIB"/>
</dbReference>
<dbReference type="PROSITE" id="PS51105">
    <property type="entry name" value="PTS_EIIC_TYPE_3"/>
    <property type="match status" value="1"/>
</dbReference>
<keyword evidence="5" id="KW-0598">Phosphotransferase system</keyword>
<reference evidence="12 13" key="1">
    <citation type="submission" date="2020-07" db="EMBL/GenBank/DDBJ databases">
        <title>Molecular and genomic characterization of Streptococcus porcinus isolated from diseased swine in Brazil.</title>
        <authorList>
            <person name="Moreno L.Z."/>
            <person name="Matajira C.E.C."/>
            <person name="Poor A.P."/>
            <person name="Dutra M.C."/>
            <person name="Moreno A.M."/>
        </authorList>
    </citation>
    <scope>NUCLEOTIDE SEQUENCE [LARGE SCALE GENOMIC DNA]</scope>
    <source>
        <strain evidence="12 13">SP0816-2</strain>
    </source>
</reference>
<dbReference type="GO" id="GO:0008982">
    <property type="term" value="F:protein-N(PI)-phosphohistidine-sugar phosphotransferase activity"/>
    <property type="evidence" value="ECO:0007669"/>
    <property type="project" value="UniProtKB-UniRule"/>
</dbReference>
<dbReference type="NCBIfam" id="NF007157">
    <property type="entry name" value="PRK09592.1"/>
    <property type="match status" value="1"/>
</dbReference>
<feature type="transmembrane region" description="Helical" evidence="10">
    <location>
        <begin position="158"/>
        <end position="178"/>
    </location>
</feature>